<dbReference type="EMBL" id="JBBPCB010000001">
    <property type="protein sequence ID" value="MEK8179300.1"/>
    <property type="molecule type" value="Genomic_DNA"/>
</dbReference>
<sequence>MSKKHEIHTIVEKAGFSSMKEKLTEKVTLFLNEKANAGYEIISVSFTYYEGAELIAFITICR</sequence>
<keyword evidence="2" id="KW-1185">Reference proteome</keyword>
<reference evidence="1 2" key="1">
    <citation type="submission" date="2024-04" db="EMBL/GenBank/DDBJ databases">
        <title>draft genome sequnece of Flavobacterium buctense JCM 30750.</title>
        <authorList>
            <person name="Kim D.-U."/>
        </authorList>
    </citation>
    <scope>NUCLEOTIDE SEQUENCE [LARGE SCALE GENOMIC DNA]</scope>
    <source>
        <strain evidence="1 2">JCM 30750</strain>
    </source>
</reference>
<dbReference type="RefSeq" id="WP_187659421.1">
    <property type="nucleotide sequence ID" value="NZ_JACTAB010000001.1"/>
</dbReference>
<gene>
    <name evidence="1" type="ORF">WMW71_03010</name>
</gene>
<proteinExistence type="predicted"/>
<name>A0ABU9DZW2_9FLAO</name>
<evidence type="ECO:0000313" key="2">
    <source>
        <dbReference type="Proteomes" id="UP001491349"/>
    </source>
</evidence>
<organism evidence="1 2">
    <name type="scientific">Flavobacterium buctense</name>
    <dbReference type="NCBI Taxonomy" id="1648146"/>
    <lineage>
        <taxon>Bacteria</taxon>
        <taxon>Pseudomonadati</taxon>
        <taxon>Bacteroidota</taxon>
        <taxon>Flavobacteriia</taxon>
        <taxon>Flavobacteriales</taxon>
        <taxon>Flavobacteriaceae</taxon>
        <taxon>Flavobacterium</taxon>
    </lineage>
</organism>
<evidence type="ECO:0008006" key="3">
    <source>
        <dbReference type="Google" id="ProtNLM"/>
    </source>
</evidence>
<accession>A0ABU9DZW2</accession>
<comment type="caution">
    <text evidence="1">The sequence shown here is derived from an EMBL/GenBank/DDBJ whole genome shotgun (WGS) entry which is preliminary data.</text>
</comment>
<protein>
    <recommendedName>
        <fullName evidence="3">DUF4177 domain-containing protein</fullName>
    </recommendedName>
</protein>
<evidence type="ECO:0000313" key="1">
    <source>
        <dbReference type="EMBL" id="MEK8179300.1"/>
    </source>
</evidence>
<dbReference type="Proteomes" id="UP001491349">
    <property type="component" value="Unassembled WGS sequence"/>
</dbReference>